<proteinExistence type="predicted"/>
<feature type="region of interest" description="Disordered" evidence="1">
    <location>
        <begin position="30"/>
        <end position="335"/>
    </location>
</feature>
<dbReference type="EMBL" id="NBCO01000068">
    <property type="protein sequence ID" value="ORC83471.1"/>
    <property type="molecule type" value="Genomic_DNA"/>
</dbReference>
<feature type="compositionally biased region" description="Polar residues" evidence="1">
    <location>
        <begin position="182"/>
        <end position="192"/>
    </location>
</feature>
<evidence type="ECO:0000313" key="3">
    <source>
        <dbReference type="EMBL" id="ORC83471.1"/>
    </source>
</evidence>
<reference evidence="3 4" key="1">
    <citation type="submission" date="2017-03" db="EMBL/GenBank/DDBJ databases">
        <title>An alternative strategy for trypanosome survival in the mammalian bloodstream revealed through genome and transcriptome analysis of the ubiquitous bovine parasite Trypanosoma (Megatrypanum) theileri.</title>
        <authorList>
            <person name="Kelly S."/>
            <person name="Ivens A."/>
            <person name="Mott A."/>
            <person name="O'Neill E."/>
            <person name="Emms D."/>
            <person name="Macleod O."/>
            <person name="Voorheis P."/>
            <person name="Matthews J."/>
            <person name="Matthews K."/>
            <person name="Carrington M."/>
        </authorList>
    </citation>
    <scope>NUCLEOTIDE SEQUENCE [LARGE SCALE GENOMIC DNA]</scope>
    <source>
        <strain evidence="3">Edinburgh</strain>
    </source>
</reference>
<keyword evidence="2" id="KW-0732">Signal</keyword>
<gene>
    <name evidence="3" type="ORF">TM35_000681030</name>
</gene>
<evidence type="ECO:0000313" key="4">
    <source>
        <dbReference type="Proteomes" id="UP000192257"/>
    </source>
</evidence>
<feature type="chain" id="PRO_5013004379" description="Mucin-associated surface protein (MASP)" evidence="2">
    <location>
        <begin position="25"/>
        <end position="357"/>
    </location>
</feature>
<comment type="caution">
    <text evidence="3">The sequence shown here is derived from an EMBL/GenBank/DDBJ whole genome shotgun (WGS) entry which is preliminary data.</text>
</comment>
<organism evidence="3 4">
    <name type="scientific">Trypanosoma theileri</name>
    <dbReference type="NCBI Taxonomy" id="67003"/>
    <lineage>
        <taxon>Eukaryota</taxon>
        <taxon>Discoba</taxon>
        <taxon>Euglenozoa</taxon>
        <taxon>Kinetoplastea</taxon>
        <taxon>Metakinetoplastina</taxon>
        <taxon>Trypanosomatida</taxon>
        <taxon>Trypanosomatidae</taxon>
        <taxon>Trypanosoma</taxon>
    </lineage>
</organism>
<sequence length="357" mass="37945">MMSLSHFLCILTIALCCLCSSVVAVENEKSLEDKDKDPGPKGPPLLGVLPPVSSTCPPNSVAEPSESQCSNDSLGVGDRSQEEEDLLKNQLVEVEEETVSAGLGGGLKAGQAVHHSDPEKSVPAIVLTNEKADLDVSLPKVNIENHHHEKEKNKDSENTLLVKGVAENERQNGNNRGNEAQPSTGQTNSDSLQGGRGINDNGSQVVSVNTGHDQGGGDNPKVEKKTEEKANAPVSEQAEETRKSEKDAQSDSSTVSSTVITDTQEHRSQQEQTPSSLESQSHNDTTENDNSTSTNSDTPNTPRNEESTTTTTTTTTLSPKLTNNKKGDADSSSSISNSVWVRVPLLIVVTLACILVC</sequence>
<dbReference type="AlphaFoldDB" id="A0A1X0NFV1"/>
<feature type="compositionally biased region" description="Polar residues" evidence="1">
    <location>
        <begin position="200"/>
        <end position="212"/>
    </location>
</feature>
<evidence type="ECO:0000256" key="1">
    <source>
        <dbReference type="SAM" id="MobiDB-lite"/>
    </source>
</evidence>
<feature type="compositionally biased region" description="Basic and acidic residues" evidence="1">
    <location>
        <begin position="30"/>
        <end position="39"/>
    </location>
</feature>
<feature type="compositionally biased region" description="Low complexity" evidence="1">
    <location>
        <begin position="171"/>
        <end position="181"/>
    </location>
</feature>
<evidence type="ECO:0008006" key="5">
    <source>
        <dbReference type="Google" id="ProtNLM"/>
    </source>
</evidence>
<dbReference type="RefSeq" id="XP_028877537.1">
    <property type="nucleotide sequence ID" value="XM_029031150.1"/>
</dbReference>
<evidence type="ECO:0000256" key="2">
    <source>
        <dbReference type="SAM" id="SignalP"/>
    </source>
</evidence>
<feature type="compositionally biased region" description="Low complexity" evidence="1">
    <location>
        <begin position="288"/>
        <end position="324"/>
    </location>
</feature>
<feature type="compositionally biased region" description="Low complexity" evidence="1">
    <location>
        <begin position="250"/>
        <end position="262"/>
    </location>
</feature>
<feature type="compositionally biased region" description="Polar residues" evidence="1">
    <location>
        <begin position="270"/>
        <end position="282"/>
    </location>
</feature>
<dbReference type="Proteomes" id="UP000192257">
    <property type="component" value="Unassembled WGS sequence"/>
</dbReference>
<dbReference type="GeneID" id="39990930"/>
<feature type="compositionally biased region" description="Basic and acidic residues" evidence="1">
    <location>
        <begin position="239"/>
        <end position="249"/>
    </location>
</feature>
<accession>A0A1X0NFV1</accession>
<feature type="signal peptide" evidence="2">
    <location>
        <begin position="1"/>
        <end position="24"/>
    </location>
</feature>
<protein>
    <recommendedName>
        <fullName evidence="5">Mucin-associated surface protein (MASP)</fullName>
    </recommendedName>
</protein>
<dbReference type="VEuPathDB" id="TriTrypDB:TM35_000681030"/>
<feature type="compositionally biased region" description="Basic and acidic residues" evidence="1">
    <location>
        <begin position="143"/>
        <end position="157"/>
    </location>
</feature>
<name>A0A1X0NFV1_9TRYP</name>
<keyword evidence="4" id="KW-1185">Reference proteome</keyword>
<feature type="compositionally biased region" description="Basic and acidic residues" evidence="1">
    <location>
        <begin position="220"/>
        <end position="230"/>
    </location>
</feature>